<dbReference type="Gene3D" id="3.30.1590.10">
    <property type="entry name" value="Maltooligosyl trehalose synthase, domain 2"/>
    <property type="match status" value="1"/>
</dbReference>
<dbReference type="GO" id="GO:0030980">
    <property type="term" value="P:alpha-glucan catabolic process"/>
    <property type="evidence" value="ECO:0007669"/>
    <property type="project" value="TreeGrafter"/>
</dbReference>
<proteinExistence type="predicted"/>
<dbReference type="EMBL" id="PDNV01000004">
    <property type="protein sequence ID" value="PLC54536.1"/>
    <property type="molecule type" value="Genomic_DNA"/>
</dbReference>
<dbReference type="AlphaFoldDB" id="A0A2N4UHN3"/>
<dbReference type="InterPro" id="IPR012767">
    <property type="entry name" value="Trehalose_TreY"/>
</dbReference>
<dbReference type="GO" id="GO:0047470">
    <property type="term" value="F:(1,4)-alpha-D-glucan 1-alpha-D-glucosylmutase activity"/>
    <property type="evidence" value="ECO:0007669"/>
    <property type="project" value="TreeGrafter"/>
</dbReference>
<dbReference type="PANTHER" id="PTHR10357:SF216">
    <property type="entry name" value="MALTOOLIGOSYL TREHALOSE SYNTHASE-RELATED"/>
    <property type="match status" value="1"/>
</dbReference>
<dbReference type="GO" id="GO:0005992">
    <property type="term" value="P:trehalose biosynthetic process"/>
    <property type="evidence" value="ECO:0007669"/>
    <property type="project" value="TreeGrafter"/>
</dbReference>
<evidence type="ECO:0000313" key="2">
    <source>
        <dbReference type="EMBL" id="PLC54536.1"/>
    </source>
</evidence>
<dbReference type="Gene3D" id="3.20.20.80">
    <property type="entry name" value="Glycosidases"/>
    <property type="match status" value="4"/>
</dbReference>
<evidence type="ECO:0000313" key="3">
    <source>
        <dbReference type="Proteomes" id="UP000234328"/>
    </source>
</evidence>
<dbReference type="Pfam" id="PF00128">
    <property type="entry name" value="Alpha-amylase"/>
    <property type="match status" value="1"/>
</dbReference>
<dbReference type="RefSeq" id="WP_102069305.1">
    <property type="nucleotide sequence ID" value="NZ_PDNV01000004.1"/>
</dbReference>
<dbReference type="OrthoDB" id="9761577at2"/>
<sequence>MLRATTRLQLHAGFTLDDACEQVPYYASLGISHLYTSPVSRARPGSMHGYDVIDHSMVNPELGGLEALESLVARLRQHDMGLVLDIVPNHMAVHPGNAWWWDVLEHGEQSRYASWLDIDWHPGDATLDGKVLAPFLAEPYGHTLIGGGIRLVFDAVSQSHRLDINGVPYPIAPGTLCTAETGPQALVDLYDSSQTQGQQRLHELLERQHYRLAWWRCAPDSINWRRFFEISELMGVRVEKQEVFDAVHALPLRLYEQGLIDGLRIDHVDGLADPIAYCRQLRRALEQRVAARPGPLSEDQPWLVVEKILAEGEVLDDRWEVDGTSGYDFMDQAAAVLHDPAGEPLLTEHWTSIAQDGRPLRDVVHDARRLMLRRHFVAERKGLLRALSGLAQASVYTRDWTTDAIARTLDEVLVAFPVYRNYSQTGRRNQADAECLARTMRAVSAGLGPASDVEQSLLEVLDMWLGASPLVSAEGANTDIQQLQREAIRRFQQLTPPLAAKSLEDTTFYRYGRLISRNEVGSDPSVLGISSETFHQRNIERAGNLSRSLLATATHDHKRGEDVRARLAVLSEMPGQWAQISNKWLEEAQKIDPAANSVQVAERYMLFQTLVGAWPLGLAANDGEGLRLFADRVVEWHIKSLREAKLNSGWFEPDTSYEERSANFIHNLMAGRSSLPLIQDIEQFVDRIAPAGAVNSLSQTVLRLCSPGVPDLYQGTEFWDFSLVDPDNRREVDYAARRHALGMLGADTGIAALIKDWKNGWVKQAVVAALLRLRRERADQFSKGDYFGLPVLGSQSNRVLAFLRAAPEKDMFVVVPRLSSAWVGLGANEGLPLIDTASWEDTCVVLPRRYIGVTLRDVFSGTRLECSQDGVLRLADLLADQPLTVLLPAQG</sequence>
<reference evidence="2 3" key="1">
    <citation type="submission" date="2017-10" db="EMBL/GenBank/DDBJ databases">
        <title>Two draft genome sequences of Pusillimonas sp. strains isolated from a nitrate- and radionuclide-contaminated groundwater in Russia.</title>
        <authorList>
            <person name="Grouzdev D.S."/>
            <person name="Tourova T.P."/>
            <person name="Goeva M.A."/>
            <person name="Babich T.L."/>
            <person name="Sokolova D.S."/>
            <person name="Abdullin R."/>
            <person name="Poltaraus A.B."/>
            <person name="Toshchakov S.V."/>
            <person name="Nazina T.N."/>
        </authorList>
    </citation>
    <scope>NUCLEOTIDE SEQUENCE [LARGE SCALE GENOMIC DNA]</scope>
    <source>
        <strain evidence="2 3">JR1/69-2-13</strain>
    </source>
</reference>
<feature type="domain" description="Glycosyl hydrolase family 13 catalytic" evidence="1">
    <location>
        <begin position="15"/>
        <end position="432"/>
    </location>
</feature>
<dbReference type="Proteomes" id="UP000234328">
    <property type="component" value="Unassembled WGS sequence"/>
</dbReference>
<evidence type="ECO:0000259" key="1">
    <source>
        <dbReference type="SMART" id="SM00642"/>
    </source>
</evidence>
<name>A0A2N4UHN3_9BURK</name>
<organism evidence="2 3">
    <name type="scientific">Pollutimonas nitritireducens</name>
    <dbReference type="NCBI Taxonomy" id="2045209"/>
    <lineage>
        <taxon>Bacteria</taxon>
        <taxon>Pseudomonadati</taxon>
        <taxon>Pseudomonadota</taxon>
        <taxon>Betaproteobacteria</taxon>
        <taxon>Burkholderiales</taxon>
        <taxon>Alcaligenaceae</taxon>
        <taxon>Pollutimonas</taxon>
    </lineage>
</organism>
<dbReference type="CDD" id="cd11336">
    <property type="entry name" value="AmyAc_MTSase"/>
    <property type="match status" value="1"/>
</dbReference>
<keyword evidence="3" id="KW-1185">Reference proteome</keyword>
<dbReference type="SUPFAM" id="SSF51445">
    <property type="entry name" value="(Trans)glycosidases"/>
    <property type="match status" value="1"/>
</dbReference>
<accession>A0A2N4UHN3</accession>
<dbReference type="InterPro" id="IPR006047">
    <property type="entry name" value="GH13_cat_dom"/>
</dbReference>
<dbReference type="NCBIfam" id="TIGR02401">
    <property type="entry name" value="trehalose_TreY"/>
    <property type="match status" value="1"/>
</dbReference>
<dbReference type="SMART" id="SM00642">
    <property type="entry name" value="Aamy"/>
    <property type="match status" value="1"/>
</dbReference>
<dbReference type="PANTHER" id="PTHR10357">
    <property type="entry name" value="ALPHA-AMYLASE FAMILY MEMBER"/>
    <property type="match status" value="1"/>
</dbReference>
<protein>
    <submittedName>
        <fullName evidence="2">Malto-oligosyltrehalose synthase</fullName>
    </submittedName>
</protein>
<dbReference type="InterPro" id="IPR017853">
    <property type="entry name" value="GH"/>
</dbReference>
<gene>
    <name evidence="2" type="primary">treY</name>
    <name evidence="2" type="ORF">CR155_07130</name>
</gene>
<comment type="caution">
    <text evidence="2">The sequence shown here is derived from an EMBL/GenBank/DDBJ whole genome shotgun (WGS) entry which is preliminary data.</text>
</comment>